<dbReference type="SUPFAM" id="SSF55874">
    <property type="entry name" value="ATPase domain of HSP90 chaperone/DNA topoisomerase II/histidine kinase"/>
    <property type="match status" value="1"/>
</dbReference>
<evidence type="ECO:0000313" key="11">
    <source>
        <dbReference type="EMBL" id="SCF06540.1"/>
    </source>
</evidence>
<feature type="transmembrane region" description="Helical" evidence="9">
    <location>
        <begin position="68"/>
        <end position="85"/>
    </location>
</feature>
<organism evidence="11 12">
    <name type="scientific">Micromonospora chaiyaphumensis</name>
    <dbReference type="NCBI Taxonomy" id="307119"/>
    <lineage>
        <taxon>Bacteria</taxon>
        <taxon>Bacillati</taxon>
        <taxon>Actinomycetota</taxon>
        <taxon>Actinomycetes</taxon>
        <taxon>Micromonosporales</taxon>
        <taxon>Micromonosporaceae</taxon>
        <taxon>Micromonospora</taxon>
    </lineage>
</organism>
<evidence type="ECO:0000313" key="12">
    <source>
        <dbReference type="Proteomes" id="UP000199629"/>
    </source>
</evidence>
<evidence type="ECO:0000259" key="10">
    <source>
        <dbReference type="PROSITE" id="PS50109"/>
    </source>
</evidence>
<keyword evidence="4 9" id="KW-0812">Transmembrane</keyword>
<evidence type="ECO:0000256" key="7">
    <source>
        <dbReference type="ARBA" id="ARBA00023012"/>
    </source>
</evidence>
<feature type="transmembrane region" description="Helical" evidence="9">
    <location>
        <begin position="282"/>
        <end position="307"/>
    </location>
</feature>
<dbReference type="EMBL" id="FMCS01000005">
    <property type="protein sequence ID" value="SCF06540.1"/>
    <property type="molecule type" value="Genomic_DNA"/>
</dbReference>
<protein>
    <submittedName>
        <fullName evidence="11">Histidine kinase-, DNA gyrase B-, and HSP90-like ATPase</fullName>
    </submittedName>
</protein>
<sequence>MAGRGAARAVAVGSLALSVACYGLTAVGAAFVSGVTPPTAADLVWFTGFLAFPLVGAVIAVHRPANGVGWLFLAVGVLQFGAAILDGLAQHALAACPGCPTGPMLVLAQNALFAVAWVCATTYPLLLFPDGRPPSPRWSWVRSATTVALVVLVASVVVTPGRVTEDDAAANPFGVPALAGVAPLVTNLTLFALLALTLVAMASFIVRWRRAGGVDRRRLAWLALAALIFIGTTLVGLLVDRWTAPWVGALLEGLGIAALPVATGMAVLRANLFDIATVLDRTLTYTALSAIVVVTYLGCLAVTSALLDPAGSRGSALVATAVVAVSLNPVKDRLMSGIDRLLFGDRDRPYEVVTRLAERLSRTEALEDLLQAVTETLTTMLRVPYARVVPGDRVDPPADAQPFPLVSNGRQEGILLVGRRSGGAPFEARELDLLADLAGQIAVAVRAARLEEDLRESRERIVRAREEERRRLRRDLHDGLGPLLAAASLQVDVLAERVAADPAAHPLATKIKSVIGQSVSDVREIVHGLRPPSLDDLGLPGVVREHAAALRATGLDVEVDCDHQLRVSSAAVEVAAYRIVTEAMTNVARHARATTCRVRMALGDGRLRLEVTDDGCGLDVPHRDGVGLSSMRERADELGGTFVVEPRTGGGTTVRAELPVPVAAGRS</sequence>
<feature type="transmembrane region" description="Helical" evidence="9">
    <location>
        <begin position="218"/>
        <end position="239"/>
    </location>
</feature>
<dbReference type="InterPro" id="IPR003594">
    <property type="entry name" value="HATPase_dom"/>
</dbReference>
<keyword evidence="2" id="KW-1003">Cell membrane</keyword>
<accession>A0A1C4XDE1</accession>
<dbReference type="PROSITE" id="PS50109">
    <property type="entry name" value="HIS_KIN"/>
    <property type="match status" value="1"/>
</dbReference>
<dbReference type="Pfam" id="PF02518">
    <property type="entry name" value="HATPase_c"/>
    <property type="match status" value="1"/>
</dbReference>
<evidence type="ECO:0000256" key="9">
    <source>
        <dbReference type="SAM" id="Phobius"/>
    </source>
</evidence>
<dbReference type="Pfam" id="PF07730">
    <property type="entry name" value="HisKA_3"/>
    <property type="match status" value="1"/>
</dbReference>
<keyword evidence="3" id="KW-0808">Transferase</keyword>
<dbReference type="PANTHER" id="PTHR24421">
    <property type="entry name" value="NITRATE/NITRITE SENSOR PROTEIN NARX-RELATED"/>
    <property type="match status" value="1"/>
</dbReference>
<keyword evidence="5 11" id="KW-0418">Kinase</keyword>
<feature type="transmembrane region" description="Helical" evidence="9">
    <location>
        <begin position="12"/>
        <end position="31"/>
    </location>
</feature>
<evidence type="ECO:0000256" key="1">
    <source>
        <dbReference type="ARBA" id="ARBA00004651"/>
    </source>
</evidence>
<dbReference type="InterPro" id="IPR005467">
    <property type="entry name" value="His_kinase_dom"/>
</dbReference>
<keyword evidence="7" id="KW-0902">Two-component regulatory system</keyword>
<dbReference type="PANTHER" id="PTHR24421:SF37">
    <property type="entry name" value="SENSOR HISTIDINE KINASE NARS"/>
    <property type="match status" value="1"/>
</dbReference>
<dbReference type="Proteomes" id="UP000199629">
    <property type="component" value="Unassembled WGS sequence"/>
</dbReference>
<dbReference type="InterPro" id="IPR050482">
    <property type="entry name" value="Sensor_HK_TwoCompSys"/>
</dbReference>
<dbReference type="SUPFAM" id="SSF55781">
    <property type="entry name" value="GAF domain-like"/>
    <property type="match status" value="1"/>
</dbReference>
<dbReference type="Gene3D" id="3.30.450.40">
    <property type="match status" value="1"/>
</dbReference>
<gene>
    <name evidence="11" type="ORF">GA0070214_105412</name>
</gene>
<evidence type="ECO:0000256" key="5">
    <source>
        <dbReference type="ARBA" id="ARBA00022777"/>
    </source>
</evidence>
<evidence type="ECO:0000256" key="2">
    <source>
        <dbReference type="ARBA" id="ARBA00022475"/>
    </source>
</evidence>
<dbReference type="GO" id="GO:0005886">
    <property type="term" value="C:plasma membrane"/>
    <property type="evidence" value="ECO:0007669"/>
    <property type="project" value="UniProtKB-SubCell"/>
</dbReference>
<feature type="transmembrane region" description="Helical" evidence="9">
    <location>
        <begin position="105"/>
        <end position="128"/>
    </location>
</feature>
<keyword evidence="8 9" id="KW-0472">Membrane</keyword>
<evidence type="ECO:0000256" key="8">
    <source>
        <dbReference type="ARBA" id="ARBA00023136"/>
    </source>
</evidence>
<feature type="transmembrane region" description="Helical" evidence="9">
    <location>
        <begin position="178"/>
        <end position="206"/>
    </location>
</feature>
<dbReference type="Gene3D" id="3.30.565.10">
    <property type="entry name" value="Histidine kinase-like ATPase, C-terminal domain"/>
    <property type="match status" value="1"/>
</dbReference>
<dbReference type="InterPro" id="IPR011712">
    <property type="entry name" value="Sig_transdc_His_kin_sub3_dim/P"/>
</dbReference>
<feature type="transmembrane region" description="Helical" evidence="9">
    <location>
        <begin position="43"/>
        <end position="61"/>
    </location>
</feature>
<dbReference type="RefSeq" id="WP_091263820.1">
    <property type="nucleotide sequence ID" value="NZ_FMCS01000005.1"/>
</dbReference>
<dbReference type="GO" id="GO:0046983">
    <property type="term" value="F:protein dimerization activity"/>
    <property type="evidence" value="ECO:0007669"/>
    <property type="project" value="InterPro"/>
</dbReference>
<dbReference type="InterPro" id="IPR036890">
    <property type="entry name" value="HATPase_C_sf"/>
</dbReference>
<evidence type="ECO:0000256" key="6">
    <source>
        <dbReference type="ARBA" id="ARBA00022989"/>
    </source>
</evidence>
<dbReference type="AlphaFoldDB" id="A0A1C4XDE1"/>
<evidence type="ECO:0000256" key="4">
    <source>
        <dbReference type="ARBA" id="ARBA00022692"/>
    </source>
</evidence>
<keyword evidence="6 9" id="KW-1133">Transmembrane helix</keyword>
<name>A0A1C4XDE1_9ACTN</name>
<feature type="transmembrane region" description="Helical" evidence="9">
    <location>
        <begin position="245"/>
        <end position="270"/>
    </location>
</feature>
<dbReference type="CDD" id="cd16917">
    <property type="entry name" value="HATPase_UhpB-NarQ-NarX-like"/>
    <property type="match status" value="1"/>
</dbReference>
<dbReference type="GO" id="GO:0000155">
    <property type="term" value="F:phosphorelay sensor kinase activity"/>
    <property type="evidence" value="ECO:0007669"/>
    <property type="project" value="InterPro"/>
</dbReference>
<proteinExistence type="predicted"/>
<comment type="subcellular location">
    <subcellularLocation>
        <location evidence="1">Cell membrane</location>
        <topology evidence="1">Multi-pass membrane protein</topology>
    </subcellularLocation>
</comment>
<dbReference type="Gene3D" id="1.20.5.1930">
    <property type="match status" value="1"/>
</dbReference>
<reference evidence="12" key="1">
    <citation type="submission" date="2016-06" db="EMBL/GenBank/DDBJ databases">
        <authorList>
            <person name="Varghese N."/>
            <person name="Submissions Spin"/>
        </authorList>
    </citation>
    <scope>NUCLEOTIDE SEQUENCE [LARGE SCALE GENOMIC DNA]</scope>
    <source>
        <strain evidence="12">DSM 45246</strain>
    </source>
</reference>
<dbReference type="PROSITE" id="PS51257">
    <property type="entry name" value="PROKAR_LIPOPROTEIN"/>
    <property type="match status" value="1"/>
</dbReference>
<keyword evidence="12" id="KW-1185">Reference proteome</keyword>
<evidence type="ECO:0000256" key="3">
    <source>
        <dbReference type="ARBA" id="ARBA00022679"/>
    </source>
</evidence>
<dbReference type="InterPro" id="IPR029016">
    <property type="entry name" value="GAF-like_dom_sf"/>
</dbReference>
<dbReference type="SMART" id="SM00387">
    <property type="entry name" value="HATPase_c"/>
    <property type="match status" value="1"/>
</dbReference>
<feature type="domain" description="Histidine kinase" evidence="10">
    <location>
        <begin position="471"/>
        <end position="662"/>
    </location>
</feature>
<feature type="transmembrane region" description="Helical" evidence="9">
    <location>
        <begin position="140"/>
        <end position="158"/>
    </location>
</feature>